<dbReference type="GO" id="GO:0005524">
    <property type="term" value="F:ATP binding"/>
    <property type="evidence" value="ECO:0007669"/>
    <property type="project" value="InterPro"/>
</dbReference>
<dbReference type="Pfam" id="PF09830">
    <property type="entry name" value="ATP_transf"/>
    <property type="match status" value="1"/>
</dbReference>
<dbReference type="AlphaFoldDB" id="A0A6A6U8Y2"/>
<sequence>MTSLSARCLKRFEELAAAERLFYNPTEPEYVTHDGYTFQFRLIKAFEQKPMPGNDTSDSHAAKPDPFGKPEKDFIIEDDVNNTHILQLNKFCALRPQMLLHPRKYAPQAEPLELSDFMAAWDVLPRLERNAPHVAFYNCGVESGSSQPYRHIQIIEKPLESEFLLFPDNEDMKERLQATLEFIKPPSSLNVPFYCLVLGIAGRPAKEIHSIYQKMIQKVGETIGQVTAHNVIFTSDWLCFVPRRKALTEDTPANAMGMMGMVWVSSEEERASWDELGMTGHLKELAFPA</sequence>
<evidence type="ECO:0000313" key="4">
    <source>
        <dbReference type="Proteomes" id="UP000799302"/>
    </source>
</evidence>
<organism evidence="3 4">
    <name type="scientific">Microthyrium microscopicum</name>
    <dbReference type="NCBI Taxonomy" id="703497"/>
    <lineage>
        <taxon>Eukaryota</taxon>
        <taxon>Fungi</taxon>
        <taxon>Dikarya</taxon>
        <taxon>Ascomycota</taxon>
        <taxon>Pezizomycotina</taxon>
        <taxon>Dothideomycetes</taxon>
        <taxon>Dothideomycetes incertae sedis</taxon>
        <taxon>Microthyriales</taxon>
        <taxon>Microthyriaceae</taxon>
        <taxon>Microthyrium</taxon>
    </lineage>
</organism>
<feature type="domain" description="Ap4A phosphorylase 1/2 N-terminal" evidence="2">
    <location>
        <begin position="16"/>
        <end position="164"/>
    </location>
</feature>
<proteinExistence type="predicted"/>
<name>A0A6A6U8Y2_9PEZI</name>
<dbReference type="InterPro" id="IPR019200">
    <property type="entry name" value="ATP_adenylylTrfase_C"/>
</dbReference>
<dbReference type="GO" id="GO:0003877">
    <property type="term" value="F:ATP:ADP adenylyltransferase activity"/>
    <property type="evidence" value="ECO:0007669"/>
    <property type="project" value="InterPro"/>
</dbReference>
<dbReference type="InterPro" id="IPR036265">
    <property type="entry name" value="HIT-like_sf"/>
</dbReference>
<keyword evidence="4" id="KW-1185">Reference proteome</keyword>
<dbReference type="InterPro" id="IPR043171">
    <property type="entry name" value="Ap4A_phos1/2-like"/>
</dbReference>
<evidence type="ECO:0000259" key="2">
    <source>
        <dbReference type="Pfam" id="PF19327"/>
    </source>
</evidence>
<dbReference type="SUPFAM" id="SSF54197">
    <property type="entry name" value="HIT-like"/>
    <property type="match status" value="1"/>
</dbReference>
<dbReference type="EMBL" id="MU004237">
    <property type="protein sequence ID" value="KAF2668076.1"/>
    <property type="molecule type" value="Genomic_DNA"/>
</dbReference>
<dbReference type="Gene3D" id="3.30.428.70">
    <property type="match status" value="1"/>
</dbReference>
<dbReference type="InterPro" id="IPR009163">
    <property type="entry name" value="Ap4A_phos1/2"/>
</dbReference>
<protein>
    <submittedName>
        <fullName evidence="3">Uncharacterized protein</fullName>
    </submittedName>
</protein>
<dbReference type="Pfam" id="PF19327">
    <property type="entry name" value="Ap4A_phos_N"/>
    <property type="match status" value="1"/>
</dbReference>
<dbReference type="GO" id="GO:0009117">
    <property type="term" value="P:nucleotide metabolic process"/>
    <property type="evidence" value="ECO:0007669"/>
    <property type="project" value="InterPro"/>
</dbReference>
<dbReference type="Proteomes" id="UP000799302">
    <property type="component" value="Unassembled WGS sequence"/>
</dbReference>
<reference evidence="3" key="1">
    <citation type="journal article" date="2020" name="Stud. Mycol.">
        <title>101 Dothideomycetes genomes: a test case for predicting lifestyles and emergence of pathogens.</title>
        <authorList>
            <person name="Haridas S."/>
            <person name="Albert R."/>
            <person name="Binder M."/>
            <person name="Bloem J."/>
            <person name="Labutti K."/>
            <person name="Salamov A."/>
            <person name="Andreopoulos B."/>
            <person name="Baker S."/>
            <person name="Barry K."/>
            <person name="Bills G."/>
            <person name="Bluhm B."/>
            <person name="Cannon C."/>
            <person name="Castanera R."/>
            <person name="Culley D."/>
            <person name="Daum C."/>
            <person name="Ezra D."/>
            <person name="Gonzalez J."/>
            <person name="Henrissat B."/>
            <person name="Kuo A."/>
            <person name="Liang C."/>
            <person name="Lipzen A."/>
            <person name="Lutzoni F."/>
            <person name="Magnuson J."/>
            <person name="Mondo S."/>
            <person name="Nolan M."/>
            <person name="Ohm R."/>
            <person name="Pangilinan J."/>
            <person name="Park H.-J."/>
            <person name="Ramirez L."/>
            <person name="Alfaro M."/>
            <person name="Sun H."/>
            <person name="Tritt A."/>
            <person name="Yoshinaga Y."/>
            <person name="Zwiers L.-H."/>
            <person name="Turgeon B."/>
            <person name="Goodwin S."/>
            <person name="Spatafora J."/>
            <person name="Crous P."/>
            <person name="Grigoriev I."/>
        </authorList>
    </citation>
    <scope>NUCLEOTIDE SEQUENCE</scope>
    <source>
        <strain evidence="3">CBS 115976</strain>
    </source>
</reference>
<evidence type="ECO:0000313" key="3">
    <source>
        <dbReference type="EMBL" id="KAF2668076.1"/>
    </source>
</evidence>
<dbReference type="OrthoDB" id="10267950at2759"/>
<evidence type="ECO:0000259" key="1">
    <source>
        <dbReference type="Pfam" id="PF09830"/>
    </source>
</evidence>
<gene>
    <name evidence="3" type="ORF">BT63DRAFT_426905</name>
</gene>
<dbReference type="PANTHER" id="PTHR38420">
    <property type="entry name" value="AP-4-A PHOSPHORYLASE II"/>
    <property type="match status" value="1"/>
</dbReference>
<accession>A0A6A6U8Y2</accession>
<feature type="domain" description="ATP adenylyltransferase C-terminal" evidence="1">
    <location>
        <begin position="190"/>
        <end position="288"/>
    </location>
</feature>
<dbReference type="PANTHER" id="PTHR38420:SF1">
    <property type="entry name" value="PUTATIVE (AFU_ORTHOLOGUE AFUA_5G14690)-RELATED"/>
    <property type="match status" value="1"/>
</dbReference>
<dbReference type="InterPro" id="IPR045759">
    <property type="entry name" value="Ap4A_phos1/2_N"/>
</dbReference>